<feature type="transmembrane region" description="Helical" evidence="1">
    <location>
        <begin position="185"/>
        <end position="203"/>
    </location>
</feature>
<reference evidence="2 3" key="1">
    <citation type="submission" date="2019-05" db="EMBL/GenBank/DDBJ databases">
        <title>Another draft genome of Portunus trituberculatus and its Hox gene families provides insights of decapod evolution.</title>
        <authorList>
            <person name="Jeong J.-H."/>
            <person name="Song I."/>
            <person name="Kim S."/>
            <person name="Choi T."/>
            <person name="Kim D."/>
            <person name="Ryu S."/>
            <person name="Kim W."/>
        </authorList>
    </citation>
    <scope>NUCLEOTIDE SEQUENCE [LARGE SCALE GENOMIC DNA]</scope>
    <source>
        <tissue evidence="2">Muscle</tissue>
    </source>
</reference>
<comment type="caution">
    <text evidence="2">The sequence shown here is derived from an EMBL/GenBank/DDBJ whole genome shotgun (WGS) entry which is preliminary data.</text>
</comment>
<keyword evidence="1" id="KW-0812">Transmembrane</keyword>
<feature type="transmembrane region" description="Helical" evidence="1">
    <location>
        <begin position="210"/>
        <end position="230"/>
    </location>
</feature>
<dbReference type="AlphaFoldDB" id="A0A5B7HS25"/>
<dbReference type="EMBL" id="VSRR010041881">
    <property type="protein sequence ID" value="MPC75801.1"/>
    <property type="molecule type" value="Genomic_DNA"/>
</dbReference>
<accession>A0A5B7HS25</accession>
<evidence type="ECO:0000256" key="1">
    <source>
        <dbReference type="SAM" id="Phobius"/>
    </source>
</evidence>
<evidence type="ECO:0000313" key="3">
    <source>
        <dbReference type="Proteomes" id="UP000324222"/>
    </source>
</evidence>
<protein>
    <submittedName>
        <fullName evidence="2">Uncharacterized protein</fullName>
    </submittedName>
</protein>
<name>A0A5B7HS25_PORTR</name>
<evidence type="ECO:0000313" key="2">
    <source>
        <dbReference type="EMBL" id="MPC75801.1"/>
    </source>
</evidence>
<keyword evidence="3" id="KW-1185">Reference proteome</keyword>
<organism evidence="2 3">
    <name type="scientific">Portunus trituberculatus</name>
    <name type="common">Swimming crab</name>
    <name type="synonym">Neptunus trituberculatus</name>
    <dbReference type="NCBI Taxonomy" id="210409"/>
    <lineage>
        <taxon>Eukaryota</taxon>
        <taxon>Metazoa</taxon>
        <taxon>Ecdysozoa</taxon>
        <taxon>Arthropoda</taxon>
        <taxon>Crustacea</taxon>
        <taxon>Multicrustacea</taxon>
        <taxon>Malacostraca</taxon>
        <taxon>Eumalacostraca</taxon>
        <taxon>Eucarida</taxon>
        <taxon>Decapoda</taxon>
        <taxon>Pleocyemata</taxon>
        <taxon>Brachyura</taxon>
        <taxon>Eubrachyura</taxon>
        <taxon>Portunoidea</taxon>
        <taxon>Portunidae</taxon>
        <taxon>Portuninae</taxon>
        <taxon>Portunus</taxon>
    </lineage>
</organism>
<dbReference type="Proteomes" id="UP000324222">
    <property type="component" value="Unassembled WGS sequence"/>
</dbReference>
<proteinExistence type="predicted"/>
<keyword evidence="1" id="KW-1133">Transmembrane helix</keyword>
<sequence>MKQREVPQNARLTRRCPLRSGVALWGGTSLCMKLSATVRLLESRSVAAVATRYPTNTTTALWRSVVPGGGASIALAGHSTSRTTLSMLTQLLRHPGPTAVVVPEVVKVLSLAAREPFCSRLKQHRTTPSPTTPPPLALAMARVLALCRRREGVLLRRRLYLLFECVCAVPIPLLFGCAAVSGSSLLFSLLVTLLFCCAAVSAFSLPATLLFLFTFAAAVTPTFCCAAVTFRSLTTTRTLLSLITIAVAVDAGMGSNAV</sequence>
<keyword evidence="1" id="KW-0472">Membrane</keyword>
<feature type="transmembrane region" description="Helical" evidence="1">
    <location>
        <begin position="159"/>
        <end position="179"/>
    </location>
</feature>
<gene>
    <name evidence="2" type="ORF">E2C01_070197</name>
</gene>